<feature type="transmembrane region" description="Helical" evidence="1">
    <location>
        <begin position="210"/>
        <end position="226"/>
    </location>
</feature>
<proteinExistence type="predicted"/>
<feature type="transmembrane region" description="Helical" evidence="1">
    <location>
        <begin position="363"/>
        <end position="382"/>
    </location>
</feature>
<feature type="transmembrane region" description="Helical" evidence="1">
    <location>
        <begin position="233"/>
        <end position="249"/>
    </location>
</feature>
<gene>
    <name evidence="2" type="ORF">A3J64_00080</name>
</gene>
<dbReference type="STRING" id="1801997.A3J64_00080"/>
<feature type="transmembrane region" description="Helical" evidence="1">
    <location>
        <begin position="15"/>
        <end position="36"/>
    </location>
</feature>
<feature type="transmembrane region" description="Helical" evidence="1">
    <location>
        <begin position="325"/>
        <end position="342"/>
    </location>
</feature>
<evidence type="ECO:0000313" key="2">
    <source>
        <dbReference type="EMBL" id="OGZ37644.1"/>
    </source>
</evidence>
<evidence type="ECO:0000313" key="3">
    <source>
        <dbReference type="Proteomes" id="UP000177061"/>
    </source>
</evidence>
<feature type="transmembrane region" description="Helical" evidence="1">
    <location>
        <begin position="149"/>
        <end position="166"/>
    </location>
</feature>
<feature type="transmembrane region" description="Helical" evidence="1">
    <location>
        <begin position="126"/>
        <end position="143"/>
    </location>
</feature>
<feature type="transmembrane region" description="Helical" evidence="1">
    <location>
        <begin position="301"/>
        <end position="319"/>
    </location>
</feature>
<feature type="transmembrane region" description="Helical" evidence="1">
    <location>
        <begin position="86"/>
        <end position="119"/>
    </location>
</feature>
<accession>A0A1G2FHS3</accession>
<name>A0A1G2FHS3_9BACT</name>
<evidence type="ECO:0008006" key="4">
    <source>
        <dbReference type="Google" id="ProtNLM"/>
    </source>
</evidence>
<keyword evidence="1" id="KW-0812">Transmembrane</keyword>
<evidence type="ECO:0000256" key="1">
    <source>
        <dbReference type="SAM" id="Phobius"/>
    </source>
</evidence>
<feature type="transmembrane region" description="Helical" evidence="1">
    <location>
        <begin position="269"/>
        <end position="289"/>
    </location>
</feature>
<dbReference type="AlphaFoldDB" id="A0A1G2FHS3"/>
<organism evidence="2 3">
    <name type="scientific">Candidatus Portnoybacteria bacterium RIFCSPHIGHO2_12_FULL_38_9</name>
    <dbReference type="NCBI Taxonomy" id="1801997"/>
    <lineage>
        <taxon>Bacteria</taxon>
        <taxon>Candidatus Portnoyibacteriota</taxon>
    </lineage>
</organism>
<dbReference type="EMBL" id="MHNB01000002">
    <property type="protein sequence ID" value="OGZ37644.1"/>
    <property type="molecule type" value="Genomic_DNA"/>
</dbReference>
<keyword evidence="1" id="KW-0472">Membrane</keyword>
<protein>
    <recommendedName>
        <fullName evidence="4">Glycosyltransferase RgtA/B/C/D-like domain-containing protein</fullName>
    </recommendedName>
</protein>
<dbReference type="Proteomes" id="UP000177061">
    <property type="component" value="Unassembled WGS sequence"/>
</dbReference>
<reference evidence="2 3" key="1">
    <citation type="journal article" date="2016" name="Nat. Commun.">
        <title>Thousands of microbial genomes shed light on interconnected biogeochemical processes in an aquifer system.</title>
        <authorList>
            <person name="Anantharaman K."/>
            <person name="Brown C.T."/>
            <person name="Hug L.A."/>
            <person name="Sharon I."/>
            <person name="Castelle C.J."/>
            <person name="Probst A.J."/>
            <person name="Thomas B.C."/>
            <person name="Singh A."/>
            <person name="Wilkins M.J."/>
            <person name="Karaoz U."/>
            <person name="Brodie E.L."/>
            <person name="Williams K.H."/>
            <person name="Hubbard S.S."/>
            <person name="Banfield J.F."/>
        </authorList>
    </citation>
    <scope>NUCLEOTIDE SEQUENCE [LARGE SCALE GENOMIC DNA]</scope>
</reference>
<comment type="caution">
    <text evidence="2">The sequence shown here is derived from an EMBL/GenBank/DDBJ whole genome shotgun (WGS) entry which is preliminary data.</text>
</comment>
<keyword evidence="1" id="KW-1133">Transmembrane helix</keyword>
<sequence length="551" mass="65412">MIKNIFSNIANNQKLCLFLIFALFFSIFSLIQFSSFNLAGIDPYYHIKYAELYRTLGIKETLNNFNVGKYTILNQYPTDLSFFYHILLIPFTFGNLIIGSKFSAILFASLIFTAFYWVLKKFEIKYSFFWTLLLFAASSAFIFRLILPRAFVLSILLLILDFYLIIKKKYIWLFVLSIFYALTYTASPLILVIGFIYVFIEYFQTKKFDWKLLIYPAAGILIGLIIRPDFPQNFYIIFAQNFYVLFYKLKGVRLNIGAELYPISASLKTNFILLLLFDLGLAFLFVDFIGQRIKKDGLSLIRLYAFLLAIFFGFLTFISHRFFEYWTPFTLLFAAFSFKYISENKYWRSLTAEFLKIARVWPRLKLFIFFIFCLMLIYSGYINASGAITSLKETDFPFDKYQGAGEWLKKNTSPGSIVFNASWDNFPQLFFYAHQNYYLVGMDPTFMYLYDQKLYWFWRNITEQGIICSQPGNECRASAYSEKLSQRREALYKLLKNQFQSEYIFIDNRKFDEQSRQHQIFKKIIEDSSLFEKTYQDEKYLEVMIFQLKDK</sequence>
<feature type="transmembrane region" description="Helical" evidence="1">
    <location>
        <begin position="173"/>
        <end position="198"/>
    </location>
</feature>